<evidence type="ECO:0000313" key="2">
    <source>
        <dbReference type="Proteomes" id="UP001259832"/>
    </source>
</evidence>
<dbReference type="CDD" id="cd09272">
    <property type="entry name" value="RNase_HI_RT_Ty1"/>
    <property type="match status" value="1"/>
</dbReference>
<evidence type="ECO:0000313" key="1">
    <source>
        <dbReference type="EMBL" id="KAK1930760.1"/>
    </source>
</evidence>
<organism evidence="1 2">
    <name type="scientific">Phytophthora citrophthora</name>
    <dbReference type="NCBI Taxonomy" id="4793"/>
    <lineage>
        <taxon>Eukaryota</taxon>
        <taxon>Sar</taxon>
        <taxon>Stramenopiles</taxon>
        <taxon>Oomycota</taxon>
        <taxon>Peronosporomycetes</taxon>
        <taxon>Peronosporales</taxon>
        <taxon>Peronosporaceae</taxon>
        <taxon>Phytophthora</taxon>
    </lineage>
</organism>
<keyword evidence="2" id="KW-1185">Reference proteome</keyword>
<reference evidence="1" key="1">
    <citation type="submission" date="2023-08" db="EMBL/GenBank/DDBJ databases">
        <title>Reference Genome Resource for the Citrus Pathogen Phytophthora citrophthora.</title>
        <authorList>
            <person name="Moller H."/>
            <person name="Coetzee B."/>
            <person name="Rose L.J."/>
            <person name="Van Niekerk J.M."/>
        </authorList>
    </citation>
    <scope>NUCLEOTIDE SEQUENCE</scope>
    <source>
        <strain evidence="1">STE-U-9442</strain>
    </source>
</reference>
<protein>
    <submittedName>
        <fullName evidence="1">Copia protein</fullName>
    </submittedName>
</protein>
<dbReference type="Proteomes" id="UP001259832">
    <property type="component" value="Unassembled WGS sequence"/>
</dbReference>
<gene>
    <name evidence="1" type="ORF">P3T76_013717</name>
</gene>
<dbReference type="EMBL" id="JASMQC010000037">
    <property type="protein sequence ID" value="KAK1930760.1"/>
    <property type="molecule type" value="Genomic_DNA"/>
</dbReference>
<sequence length="124" mass="13950">MESKFVAASQTTARALGVLECLKEIGIKKQMPAVLHVDNQAAFAQLEGENTPGRVKHIDIRHNFVKAFAKKKVLNIKYCETRKMCADILTKRLQVSRLKDVRELVMLSDRLRGNECRKVAGIDG</sequence>
<name>A0AAD9G338_9STRA</name>
<accession>A0AAD9G338</accession>
<proteinExistence type="predicted"/>
<comment type="caution">
    <text evidence="1">The sequence shown here is derived from an EMBL/GenBank/DDBJ whole genome shotgun (WGS) entry which is preliminary data.</text>
</comment>
<dbReference type="AlphaFoldDB" id="A0AAD9G338"/>